<dbReference type="PANTHER" id="PTHR15435:SF2">
    <property type="entry name" value="KICSTOR COMPLEX PROTEIN KAPTIN"/>
    <property type="match status" value="1"/>
</dbReference>
<dbReference type="AlphaFoldDB" id="A0A8D3DTX0"/>
<reference evidence="1" key="1">
    <citation type="submission" date="2023-05" db="EMBL/GenBank/DDBJ databases">
        <title>High-quality long-read genome of Scophthalmus maximus.</title>
        <authorList>
            <person name="Lien S."/>
            <person name="Martinez P."/>
        </authorList>
    </citation>
    <scope>NUCLEOTIDE SEQUENCE [LARGE SCALE GENOMIC DNA]</scope>
</reference>
<dbReference type="Ensembl" id="ENSSMAT00000041397.1">
    <property type="protein sequence ID" value="ENSSMAP00000062979.1"/>
    <property type="gene ID" value="ENSSMAG00000006441.2"/>
</dbReference>
<reference evidence="1" key="2">
    <citation type="submission" date="2025-08" db="UniProtKB">
        <authorList>
            <consortium name="Ensembl"/>
        </authorList>
    </citation>
    <scope>IDENTIFICATION</scope>
</reference>
<dbReference type="GO" id="GO:0140007">
    <property type="term" value="C:KICSTOR complex"/>
    <property type="evidence" value="ECO:0007669"/>
    <property type="project" value="TreeGrafter"/>
</dbReference>
<accession>A0A8D3DTX0</accession>
<sequence>MFRELFPFAEDSFSRFPSQSNIYGLSQAGEHELLAATLKGKVVCFRYQELQHKIRPVAKEVQFTYIPVDAEIVSIDAFNKSPPNRGLVVGITFIKDSGDKATPFLNIYCDYEPGSEFNLESIAQSCLNLELQFTPFQLYHTEVQCDAGGIETVFLLSGHDQRIHLYKENASLHQFEEQPVERLFPELQQLPSNVLWLDMLSVAGGRRISAFGCQNGCVGLAVVDQTGPEVLQSWRVQFDSPISAVLLFPLSCHTSPHHVGAFTIEMAVVYRDVQECGLSRSMCLSGSDQWDAVLCALVIDLDFDGQKEVLLGTYGQELLCYKFHPAGCGQFQLQWRRSFKSPLLSIIYLDLTGDGLRELAVLTVKGLHILQVCSTKTLITLLLWCIHI</sequence>
<dbReference type="GO" id="GO:0007015">
    <property type="term" value="P:actin filament organization"/>
    <property type="evidence" value="ECO:0007669"/>
    <property type="project" value="InterPro"/>
</dbReference>
<dbReference type="SUPFAM" id="SSF69318">
    <property type="entry name" value="Integrin alpha N-terminal domain"/>
    <property type="match status" value="1"/>
</dbReference>
<evidence type="ECO:0000313" key="2">
    <source>
        <dbReference type="Proteomes" id="UP000694558"/>
    </source>
</evidence>
<dbReference type="GO" id="GO:0034198">
    <property type="term" value="P:cellular response to amino acid starvation"/>
    <property type="evidence" value="ECO:0007669"/>
    <property type="project" value="TreeGrafter"/>
</dbReference>
<evidence type="ECO:0000313" key="1">
    <source>
        <dbReference type="Ensembl" id="ENSSMAP00000062979.1"/>
    </source>
</evidence>
<dbReference type="InterPro" id="IPR028994">
    <property type="entry name" value="Integrin_alpha_N"/>
</dbReference>
<organism evidence="1 2">
    <name type="scientific">Scophthalmus maximus</name>
    <name type="common">Turbot</name>
    <name type="synonym">Psetta maxima</name>
    <dbReference type="NCBI Taxonomy" id="52904"/>
    <lineage>
        <taxon>Eukaryota</taxon>
        <taxon>Metazoa</taxon>
        <taxon>Chordata</taxon>
        <taxon>Craniata</taxon>
        <taxon>Vertebrata</taxon>
        <taxon>Euteleostomi</taxon>
        <taxon>Actinopterygii</taxon>
        <taxon>Neopterygii</taxon>
        <taxon>Teleostei</taxon>
        <taxon>Neoteleostei</taxon>
        <taxon>Acanthomorphata</taxon>
        <taxon>Carangaria</taxon>
        <taxon>Pleuronectiformes</taxon>
        <taxon>Pleuronectoidei</taxon>
        <taxon>Scophthalmidae</taxon>
        <taxon>Scophthalmus</taxon>
    </lineage>
</organism>
<dbReference type="GO" id="GO:1904262">
    <property type="term" value="P:negative regulation of TORC1 signaling"/>
    <property type="evidence" value="ECO:0007669"/>
    <property type="project" value="TreeGrafter"/>
</dbReference>
<dbReference type="InterPro" id="IPR029982">
    <property type="entry name" value="Kptn"/>
</dbReference>
<dbReference type="GO" id="GO:0051015">
    <property type="term" value="F:actin filament binding"/>
    <property type="evidence" value="ECO:0007669"/>
    <property type="project" value="TreeGrafter"/>
</dbReference>
<gene>
    <name evidence="1" type="primary">kptn</name>
</gene>
<dbReference type="PANTHER" id="PTHR15435">
    <property type="entry name" value="KICSTOR COMPLEX PROTEIN KAPTIN"/>
    <property type="match status" value="1"/>
</dbReference>
<proteinExistence type="predicted"/>
<protein>
    <recommendedName>
        <fullName evidence="3">Kaptin</fullName>
    </recommendedName>
</protein>
<name>A0A8D3DTX0_SCOMX</name>
<dbReference type="GeneTree" id="ENSGT00390000002548"/>
<dbReference type="GO" id="GO:0015629">
    <property type="term" value="C:actin cytoskeleton"/>
    <property type="evidence" value="ECO:0007669"/>
    <property type="project" value="InterPro"/>
</dbReference>
<dbReference type="Proteomes" id="UP000694558">
    <property type="component" value="Chromosome 4"/>
</dbReference>
<dbReference type="GO" id="GO:0030027">
    <property type="term" value="C:lamellipodium"/>
    <property type="evidence" value="ECO:0007669"/>
    <property type="project" value="TreeGrafter"/>
</dbReference>
<evidence type="ECO:0008006" key="3">
    <source>
        <dbReference type="Google" id="ProtNLM"/>
    </source>
</evidence>